<gene>
    <name evidence="1" type="ORF">ILEXP_LOCUS58440</name>
</gene>
<evidence type="ECO:0000313" key="2">
    <source>
        <dbReference type="Proteomes" id="UP001642360"/>
    </source>
</evidence>
<organism evidence="1 2">
    <name type="scientific">Ilex paraguariensis</name>
    <name type="common">yerba mate</name>
    <dbReference type="NCBI Taxonomy" id="185542"/>
    <lineage>
        <taxon>Eukaryota</taxon>
        <taxon>Viridiplantae</taxon>
        <taxon>Streptophyta</taxon>
        <taxon>Embryophyta</taxon>
        <taxon>Tracheophyta</taxon>
        <taxon>Spermatophyta</taxon>
        <taxon>Magnoliopsida</taxon>
        <taxon>eudicotyledons</taxon>
        <taxon>Gunneridae</taxon>
        <taxon>Pentapetalae</taxon>
        <taxon>asterids</taxon>
        <taxon>campanulids</taxon>
        <taxon>Aquifoliales</taxon>
        <taxon>Aquifoliaceae</taxon>
        <taxon>Ilex</taxon>
    </lineage>
</organism>
<dbReference type="Proteomes" id="UP001642360">
    <property type="component" value="Unassembled WGS sequence"/>
</dbReference>
<reference evidence="1 2" key="1">
    <citation type="submission" date="2024-02" db="EMBL/GenBank/DDBJ databases">
        <authorList>
            <person name="Vignale AGUSTIN F."/>
            <person name="Sosa J E."/>
            <person name="Modenutti C."/>
        </authorList>
    </citation>
    <scope>NUCLEOTIDE SEQUENCE [LARGE SCALE GENOMIC DNA]</scope>
</reference>
<comment type="caution">
    <text evidence="1">The sequence shown here is derived from an EMBL/GenBank/DDBJ whole genome shotgun (WGS) entry which is preliminary data.</text>
</comment>
<keyword evidence="2" id="KW-1185">Reference proteome</keyword>
<dbReference type="EMBL" id="CAUOFW020010168">
    <property type="protein sequence ID" value="CAK9187835.1"/>
    <property type="molecule type" value="Genomic_DNA"/>
</dbReference>
<proteinExistence type="predicted"/>
<protein>
    <submittedName>
        <fullName evidence="1">Uncharacterized protein</fullName>
    </submittedName>
</protein>
<accession>A0ABC8V3C4</accession>
<name>A0ABC8V3C4_9AQUA</name>
<dbReference type="AlphaFoldDB" id="A0ABC8V3C4"/>
<sequence length="99" mass="11526">MVFWPPDRAFAFARLESSCCCSFLPWMSETLWKIKSLKCNFHPSLSLCQRPRFVFADHLRMENFHPPNLINVVLSCVIDLHVYDDKSKGLFLKTFAVAD</sequence>
<evidence type="ECO:0000313" key="1">
    <source>
        <dbReference type="EMBL" id="CAK9187835.1"/>
    </source>
</evidence>